<organism evidence="2 3">
    <name type="scientific">Candidatus Roizmanbacteria bacterium RIFOXYA1_FULL_41_12</name>
    <dbReference type="NCBI Taxonomy" id="1802082"/>
    <lineage>
        <taxon>Bacteria</taxon>
        <taxon>Candidatus Roizmaniibacteriota</taxon>
    </lineage>
</organism>
<evidence type="ECO:0000256" key="1">
    <source>
        <dbReference type="SAM" id="Phobius"/>
    </source>
</evidence>
<keyword evidence="1" id="KW-0472">Membrane</keyword>
<evidence type="ECO:0000313" key="3">
    <source>
        <dbReference type="Proteomes" id="UP000178450"/>
    </source>
</evidence>
<keyword evidence="1" id="KW-0812">Transmembrane</keyword>
<comment type="caution">
    <text evidence="2">The sequence shown here is derived from an EMBL/GenBank/DDBJ whole genome shotgun (WGS) entry which is preliminary data.</text>
</comment>
<dbReference type="AlphaFoldDB" id="A0A1F7KF03"/>
<reference evidence="2 3" key="1">
    <citation type="journal article" date="2016" name="Nat. Commun.">
        <title>Thousands of microbial genomes shed light on interconnected biogeochemical processes in an aquifer system.</title>
        <authorList>
            <person name="Anantharaman K."/>
            <person name="Brown C.T."/>
            <person name="Hug L.A."/>
            <person name="Sharon I."/>
            <person name="Castelle C.J."/>
            <person name="Probst A.J."/>
            <person name="Thomas B.C."/>
            <person name="Singh A."/>
            <person name="Wilkins M.J."/>
            <person name="Karaoz U."/>
            <person name="Brodie E.L."/>
            <person name="Williams K.H."/>
            <person name="Hubbard S.S."/>
            <person name="Banfield J.F."/>
        </authorList>
    </citation>
    <scope>NUCLEOTIDE SEQUENCE [LARGE SCALE GENOMIC DNA]</scope>
</reference>
<dbReference type="EMBL" id="MGBG01000007">
    <property type="protein sequence ID" value="OGK66439.1"/>
    <property type="molecule type" value="Genomic_DNA"/>
</dbReference>
<name>A0A1F7KF03_9BACT</name>
<proteinExistence type="predicted"/>
<sequence>MKTPPETVEKIKAEHPESWDASGNYIPNGIPEVGSPDQKTGCRATGCEYLVLITIFFIGVVSLIVILTILT</sequence>
<dbReference type="Proteomes" id="UP000178450">
    <property type="component" value="Unassembled WGS sequence"/>
</dbReference>
<accession>A0A1F7KF03</accession>
<protein>
    <submittedName>
        <fullName evidence="2">Uncharacterized protein</fullName>
    </submittedName>
</protein>
<evidence type="ECO:0000313" key="2">
    <source>
        <dbReference type="EMBL" id="OGK66439.1"/>
    </source>
</evidence>
<keyword evidence="1" id="KW-1133">Transmembrane helix</keyword>
<feature type="transmembrane region" description="Helical" evidence="1">
    <location>
        <begin position="49"/>
        <end position="70"/>
    </location>
</feature>
<gene>
    <name evidence="2" type="ORF">A2209_01660</name>
</gene>